<feature type="transmembrane region" description="Helical" evidence="1">
    <location>
        <begin position="5"/>
        <end position="25"/>
    </location>
</feature>
<evidence type="ECO:0000256" key="1">
    <source>
        <dbReference type="SAM" id="Phobius"/>
    </source>
</evidence>
<keyword evidence="1" id="KW-0812">Transmembrane</keyword>
<dbReference type="RefSeq" id="WP_207561768.1">
    <property type="nucleotide sequence ID" value="NZ_CP046072.1"/>
</dbReference>
<dbReference type="GO" id="GO:0090313">
    <property type="term" value="P:regulation of protein targeting to membrane"/>
    <property type="evidence" value="ECO:0007669"/>
    <property type="project" value="TreeGrafter"/>
</dbReference>
<organism evidence="2 3">
    <name type="scientific">Sulfurimonas aquatica</name>
    <dbReference type="NCBI Taxonomy" id="2672570"/>
    <lineage>
        <taxon>Bacteria</taxon>
        <taxon>Pseudomonadati</taxon>
        <taxon>Campylobacterota</taxon>
        <taxon>Epsilonproteobacteria</taxon>
        <taxon>Campylobacterales</taxon>
        <taxon>Sulfurimonadaceae</taxon>
        <taxon>Sulfurimonas</taxon>
    </lineage>
</organism>
<dbReference type="GO" id="GO:0005886">
    <property type="term" value="C:plasma membrane"/>
    <property type="evidence" value="ECO:0007669"/>
    <property type="project" value="TreeGrafter"/>
</dbReference>
<keyword evidence="3" id="KW-1185">Reference proteome</keyword>
<dbReference type="EMBL" id="CP046072">
    <property type="protein sequence ID" value="QSZ42955.1"/>
    <property type="molecule type" value="Genomic_DNA"/>
</dbReference>
<sequence length="1185" mass="134857">MYKKIILYTLLFYTLFGFVALPYILKSQIISNTNKALNAKIEIDSVYFNPFIFKLELSGVALKDLENNSLVTFDSLLLNVEVYSLLRAAIHLKNLTLTSPQISLVHERDNSINLLKILKEKKSQDETVPQESQLPRVIIDAMEIVEGSVKYVDYTKKEPFEFSFDDIGFRLKDVDTDDVNTSEAKLRFYSHLGDGGFIDFKSRVVGFEPFVVEGSLDFEASKLYTQWKYFKDILNLEVADGKISFSSNYHFDLDEINATKIDAINISLEKLRIKPKNKDQDILNLKSFYLRDATLLPFQKSLHIKNMGIAELDIKSKRNKNKSIDWLGYIQVEGGDNNSTDKNGTKKEQTNWSVRVEDVALEKIRVSFDDRAISPNVKSEINELNIFAQDITLLGEKPFSYQMNILLNDRMRCSVDGDIRHKQIDIDTNISCKEFDVIHYRPYIDELAKESLALYDLKLQKSLFGVDAKVNIIDIENEIFAKVKDTNITLEAFEASKRSGAKKLVSFKELKISGINLDMQSRKILIDATELKNLEVDVKKFKNGRLNLENLLVAKKEKVKKIKAAKTKQELPYEVNLKKFTLSQAKVDFRDYSLEKEAQNTLDKINLNAYNIDIKEKSWLEYDLLARVNKKGYINADGKLRHTPLKQRGKFQIKNLPLKSITPYLQESTYLEIESGKLSLKGTTQYAKSSSSADLRVKSSLNLSSLFVNDTKKDALLLSLNDVDVKSFTFEMFPNRLYVDEIDVDSFYLNAKIDKNKVINFSELSKTTKIEKEDKPEVRNESNSSKESSFPIKIAKVNVSLGSAEFADYSIPIKFHTHIHDLNGVIYSISNTPGETSYVDISGEVDRYGSTKLEGSLDASDPKAYTDINFNFKNLDLNSLSGYSASFAGHEIDSGKLYLDLGYKMLNSDLEGSNKIIIKNIELGDEVEDENITVLPLGFVIALLEDNDGVIDIDMPVEGNVDEPDFKYGELVFKTVVGVITKAVTAPFKFLGALMGIDADSLEFLEFEASKSMIEATEREKLDQIYTMMMKRPKISLKVTPAYDASSDLRALREEKLSKLVMQKSDIKNINENVSAQSIEILEDIYEESKDDDKLDELKESLRDKYEDDEIKREYHTRLLKLCREIQPVTIEEMSALAESRAEAIVSYLTQEKSISVARISKSKVVTVDDSEENIVKVKMEIEVK</sequence>
<dbReference type="PANTHER" id="PTHR30441">
    <property type="entry name" value="DUF748 DOMAIN-CONTAINING PROTEIN"/>
    <property type="match status" value="1"/>
</dbReference>
<proteinExistence type="predicted"/>
<dbReference type="Pfam" id="PF05359">
    <property type="entry name" value="DUF748"/>
    <property type="match status" value="2"/>
</dbReference>
<dbReference type="AlphaFoldDB" id="A0A975B2I7"/>
<dbReference type="InterPro" id="IPR008023">
    <property type="entry name" value="DUF748"/>
</dbReference>
<dbReference type="PANTHER" id="PTHR30441:SF8">
    <property type="entry name" value="DUF748 DOMAIN-CONTAINING PROTEIN"/>
    <property type="match status" value="1"/>
</dbReference>
<dbReference type="KEGG" id="saqt:GJV85_12835"/>
<keyword evidence="1" id="KW-1133">Transmembrane helix</keyword>
<gene>
    <name evidence="2" type="ORF">GJV85_12835</name>
</gene>
<evidence type="ECO:0000313" key="3">
    <source>
        <dbReference type="Proteomes" id="UP000671852"/>
    </source>
</evidence>
<keyword evidence="1" id="KW-0472">Membrane</keyword>
<protein>
    <submittedName>
        <fullName evidence="2">DUF748 domain-containing protein</fullName>
    </submittedName>
</protein>
<reference evidence="2" key="1">
    <citation type="submission" date="2019-11" db="EMBL/GenBank/DDBJ databases">
        <authorList>
            <person name="Kojima H."/>
        </authorList>
    </citation>
    <scope>NUCLEOTIDE SEQUENCE</scope>
    <source>
        <strain evidence="2">H1576</strain>
    </source>
</reference>
<dbReference type="Proteomes" id="UP000671852">
    <property type="component" value="Chromosome"/>
</dbReference>
<reference evidence="2" key="2">
    <citation type="submission" date="2021-04" db="EMBL/GenBank/DDBJ databases">
        <title>Isolation and characterization of a novel species of the genus Sulfurimonas.</title>
        <authorList>
            <person name="Fukui M."/>
        </authorList>
    </citation>
    <scope>NUCLEOTIDE SEQUENCE</scope>
    <source>
        <strain evidence="2">H1576</strain>
    </source>
</reference>
<name>A0A975B2I7_9BACT</name>
<dbReference type="InterPro" id="IPR052894">
    <property type="entry name" value="AsmA-related"/>
</dbReference>
<accession>A0A975B2I7</accession>
<evidence type="ECO:0000313" key="2">
    <source>
        <dbReference type="EMBL" id="QSZ42955.1"/>
    </source>
</evidence>